<gene>
    <name evidence="1" type="ORF">NDU88_011418</name>
</gene>
<dbReference type="Proteomes" id="UP001066276">
    <property type="component" value="Chromosome 7"/>
</dbReference>
<evidence type="ECO:0000313" key="2">
    <source>
        <dbReference type="Proteomes" id="UP001066276"/>
    </source>
</evidence>
<protein>
    <submittedName>
        <fullName evidence="1">Uncharacterized protein</fullName>
    </submittedName>
</protein>
<evidence type="ECO:0000313" key="1">
    <source>
        <dbReference type="EMBL" id="KAJ1133121.1"/>
    </source>
</evidence>
<keyword evidence="2" id="KW-1185">Reference proteome</keyword>
<proteinExistence type="predicted"/>
<dbReference type="AlphaFoldDB" id="A0AAV7Q0P8"/>
<name>A0AAV7Q0P8_PLEWA</name>
<organism evidence="1 2">
    <name type="scientific">Pleurodeles waltl</name>
    <name type="common">Iberian ribbed newt</name>
    <dbReference type="NCBI Taxonomy" id="8319"/>
    <lineage>
        <taxon>Eukaryota</taxon>
        <taxon>Metazoa</taxon>
        <taxon>Chordata</taxon>
        <taxon>Craniata</taxon>
        <taxon>Vertebrata</taxon>
        <taxon>Euteleostomi</taxon>
        <taxon>Amphibia</taxon>
        <taxon>Batrachia</taxon>
        <taxon>Caudata</taxon>
        <taxon>Salamandroidea</taxon>
        <taxon>Salamandridae</taxon>
        <taxon>Pleurodelinae</taxon>
        <taxon>Pleurodeles</taxon>
    </lineage>
</organism>
<dbReference type="EMBL" id="JANPWB010000011">
    <property type="protein sequence ID" value="KAJ1133121.1"/>
    <property type="molecule type" value="Genomic_DNA"/>
</dbReference>
<comment type="caution">
    <text evidence="1">The sequence shown here is derived from an EMBL/GenBank/DDBJ whole genome shotgun (WGS) entry which is preliminary data.</text>
</comment>
<accession>A0AAV7Q0P8</accession>
<sequence>MIVARLALCWRGPYGGPAVRGAWWSSPRSQLWCPAGSAELNFRRLAPLLRPAFMPFGTGSLAWCSAGPGGGAERGLG</sequence>
<reference evidence="1" key="1">
    <citation type="journal article" date="2022" name="bioRxiv">
        <title>Sequencing and chromosome-scale assembly of the giantPleurodeles waltlgenome.</title>
        <authorList>
            <person name="Brown T."/>
            <person name="Elewa A."/>
            <person name="Iarovenko S."/>
            <person name="Subramanian E."/>
            <person name="Araus A.J."/>
            <person name="Petzold A."/>
            <person name="Susuki M."/>
            <person name="Suzuki K.-i.T."/>
            <person name="Hayashi T."/>
            <person name="Toyoda A."/>
            <person name="Oliveira C."/>
            <person name="Osipova E."/>
            <person name="Leigh N.D."/>
            <person name="Simon A."/>
            <person name="Yun M.H."/>
        </authorList>
    </citation>
    <scope>NUCLEOTIDE SEQUENCE</scope>
    <source>
        <strain evidence="1">20211129_DDA</strain>
        <tissue evidence="1">Liver</tissue>
    </source>
</reference>